<dbReference type="EMBL" id="CP036200">
    <property type="protein sequence ID" value="QBF84905.1"/>
    <property type="molecule type" value="Genomic_DNA"/>
</dbReference>
<dbReference type="Proteomes" id="UP000291106">
    <property type="component" value="Chromosome"/>
</dbReference>
<dbReference type="AlphaFoldDB" id="A0A411PN11"/>
<sequence length="404" mass="44819">MRSFAITATLLSSAIALTLVTNAPHVHAAKRPHFANLPEAVANNGVAKVTTKDGSYLLSFTGLGSKRDYTAVHNRAWKLKLDDAAQRWQPITSVPFVAPLAGRLASTAIGIKDKAYFFGGYTVAKNHEEISTVDNYRYDVSSDTYQRIADMPVAVDDSTPAVYQQRYVYLFGGWHNDGNVNLVQVYDTQTDTWQQASPMPAPAVFGQAAGIVGEHLVVCDGVKVKANLLKRRNYQASPVCLYGKINPQNHLRISWQLLPHFSEQLDKTKQVDRTEQLDKTAQLDKSEHASKANHKATAYYRMAATGIKNQRQGIITFIGGSDNPYNYEGIGYNGEPSEPSPWQHKFDIQTKQWLKPTKVEQASMDHRGLICHQNQLLRIGGMLANQTASNLVLTTKLDVNESCI</sequence>
<protein>
    <submittedName>
        <fullName evidence="2">Galactose oxidase</fullName>
    </submittedName>
</protein>
<dbReference type="RefSeq" id="WP_130603475.1">
    <property type="nucleotide sequence ID" value="NZ_CP036200.1"/>
</dbReference>
<gene>
    <name evidence="2" type="ORF">EXU30_13020</name>
</gene>
<feature type="signal peptide" evidence="1">
    <location>
        <begin position="1"/>
        <end position="28"/>
    </location>
</feature>
<dbReference type="SUPFAM" id="SSF117281">
    <property type="entry name" value="Kelch motif"/>
    <property type="match status" value="1"/>
</dbReference>
<dbReference type="KEGG" id="smai:EXU30_13020"/>
<evidence type="ECO:0000313" key="3">
    <source>
        <dbReference type="Proteomes" id="UP000291106"/>
    </source>
</evidence>
<feature type="chain" id="PRO_5019579620" evidence="1">
    <location>
        <begin position="29"/>
        <end position="404"/>
    </location>
</feature>
<proteinExistence type="predicted"/>
<reference evidence="2 3" key="1">
    <citation type="submission" date="2019-02" db="EMBL/GenBank/DDBJ databases">
        <title>Shewanella sp. D4-2 isolated from Dokdo Island.</title>
        <authorList>
            <person name="Baek K."/>
        </authorList>
    </citation>
    <scope>NUCLEOTIDE SEQUENCE [LARGE SCALE GENOMIC DNA]</scope>
    <source>
        <strain evidence="2 3">D4-2</strain>
    </source>
</reference>
<organism evidence="2 3">
    <name type="scientific">Shewanella maritima</name>
    <dbReference type="NCBI Taxonomy" id="2520507"/>
    <lineage>
        <taxon>Bacteria</taxon>
        <taxon>Pseudomonadati</taxon>
        <taxon>Pseudomonadota</taxon>
        <taxon>Gammaproteobacteria</taxon>
        <taxon>Alteromonadales</taxon>
        <taxon>Shewanellaceae</taxon>
        <taxon>Shewanella</taxon>
    </lineage>
</organism>
<evidence type="ECO:0000256" key="1">
    <source>
        <dbReference type="SAM" id="SignalP"/>
    </source>
</evidence>
<dbReference type="Gene3D" id="2.120.10.80">
    <property type="entry name" value="Kelch-type beta propeller"/>
    <property type="match status" value="1"/>
</dbReference>
<dbReference type="PANTHER" id="PTHR45632">
    <property type="entry name" value="LD33804P"/>
    <property type="match status" value="1"/>
</dbReference>
<keyword evidence="1" id="KW-0732">Signal</keyword>
<dbReference type="InterPro" id="IPR015915">
    <property type="entry name" value="Kelch-typ_b-propeller"/>
</dbReference>
<name>A0A411PN11_9GAMM</name>
<evidence type="ECO:0000313" key="2">
    <source>
        <dbReference type="EMBL" id="QBF84905.1"/>
    </source>
</evidence>
<dbReference type="OrthoDB" id="6192994at2"/>
<accession>A0A411PN11</accession>
<keyword evidence="3" id="KW-1185">Reference proteome</keyword>
<dbReference type="InterPro" id="IPR006652">
    <property type="entry name" value="Kelch_1"/>
</dbReference>
<dbReference type="Pfam" id="PF01344">
    <property type="entry name" value="Kelch_1"/>
    <property type="match status" value="1"/>
</dbReference>